<dbReference type="NCBIfam" id="TIGR00658">
    <property type="entry name" value="orni_carb_tr"/>
    <property type="match status" value="1"/>
</dbReference>
<feature type="binding site" evidence="6">
    <location>
        <begin position="269"/>
        <end position="270"/>
    </location>
    <ligand>
        <name>carbamoyl phosphate</name>
        <dbReference type="ChEBI" id="CHEBI:58228"/>
    </ligand>
</feature>
<dbReference type="PRINTS" id="PR00102">
    <property type="entry name" value="OTCASE"/>
</dbReference>
<dbReference type="Gene3D" id="3.40.50.1370">
    <property type="entry name" value="Aspartate/ornithine carbamoyltransferase"/>
    <property type="match status" value="2"/>
</dbReference>
<comment type="caution">
    <text evidence="9">The sequence shown here is derived from an EMBL/GenBank/DDBJ whole genome shotgun (WGS) entry which is preliminary data.</text>
</comment>
<dbReference type="GO" id="GO:0019240">
    <property type="term" value="P:citrulline biosynthetic process"/>
    <property type="evidence" value="ECO:0007669"/>
    <property type="project" value="TreeGrafter"/>
</dbReference>
<dbReference type="FunFam" id="3.40.50.1370:FF:000008">
    <property type="entry name" value="Ornithine carbamoyltransferase"/>
    <property type="match status" value="1"/>
</dbReference>
<feature type="binding site" evidence="6">
    <location>
        <begin position="135"/>
        <end position="138"/>
    </location>
    <ligand>
        <name>carbamoyl phosphate</name>
        <dbReference type="ChEBI" id="CHEBI:58228"/>
    </ligand>
</feature>
<feature type="binding site" evidence="6">
    <location>
        <begin position="57"/>
        <end position="60"/>
    </location>
    <ligand>
        <name>carbamoyl phosphate</name>
        <dbReference type="ChEBI" id="CHEBI:58228"/>
    </ligand>
</feature>
<feature type="binding site" evidence="6">
    <location>
        <position position="167"/>
    </location>
    <ligand>
        <name>L-ornithine</name>
        <dbReference type="ChEBI" id="CHEBI:46911"/>
    </ligand>
</feature>
<comment type="similarity">
    <text evidence="2 6">Belongs to the aspartate/ornithine carbamoyltransferase superfamily. OTCase family.</text>
</comment>
<protein>
    <recommendedName>
        <fullName evidence="3 6">Ornithine carbamoyltransferase</fullName>
        <shortName evidence="6">OTCase</shortName>
        <ecNumber evidence="3 6">2.1.3.3</ecNumber>
    </recommendedName>
</protein>
<evidence type="ECO:0000259" key="7">
    <source>
        <dbReference type="Pfam" id="PF00185"/>
    </source>
</evidence>
<dbReference type="NCBIfam" id="NF001986">
    <property type="entry name" value="PRK00779.1"/>
    <property type="match status" value="1"/>
</dbReference>
<dbReference type="Pfam" id="PF02729">
    <property type="entry name" value="OTCace_N"/>
    <property type="match status" value="1"/>
</dbReference>
<dbReference type="InterPro" id="IPR006130">
    <property type="entry name" value="Asp/Orn_carbamoylTrfase"/>
</dbReference>
<comment type="subcellular location">
    <subcellularLocation>
        <location evidence="6">Cytoplasm</location>
    </subcellularLocation>
</comment>
<dbReference type="InterPro" id="IPR036901">
    <property type="entry name" value="Asp/Orn_carbamoylTrfase_sf"/>
</dbReference>
<organism evidence="9 10">
    <name type="scientific">Candidatus Zymogenus saltonus</name>
    <dbReference type="NCBI Taxonomy" id="2844893"/>
    <lineage>
        <taxon>Bacteria</taxon>
        <taxon>Deltaproteobacteria</taxon>
        <taxon>Candidatus Zymogenia</taxon>
        <taxon>Candidatus Zymogeniales</taxon>
        <taxon>Candidatus Zymogenaceae</taxon>
        <taxon>Candidatus Zymogenus</taxon>
    </lineage>
</organism>
<dbReference type="PANTHER" id="PTHR45753">
    <property type="entry name" value="ORNITHINE CARBAMOYLTRANSFERASE, MITOCHONDRIAL"/>
    <property type="match status" value="1"/>
</dbReference>
<reference evidence="9" key="1">
    <citation type="journal article" date="2021" name="Environ. Microbiol.">
        <title>Genomic characterization of three novel Desulfobacterota classes expand the metabolic and phylogenetic diversity of the phylum.</title>
        <authorList>
            <person name="Murphy C.L."/>
            <person name="Biggerstaff J."/>
            <person name="Eichhorn A."/>
            <person name="Ewing E."/>
            <person name="Shahan R."/>
            <person name="Soriano D."/>
            <person name="Stewart S."/>
            <person name="VanMol K."/>
            <person name="Walker R."/>
            <person name="Walters P."/>
            <person name="Elshahed M.S."/>
            <person name="Youssef N.H."/>
        </authorList>
    </citation>
    <scope>NUCLEOTIDE SEQUENCE</scope>
    <source>
        <strain evidence="9">Zod_Metabat.24</strain>
    </source>
</reference>
<dbReference type="GO" id="GO:0005737">
    <property type="term" value="C:cytoplasm"/>
    <property type="evidence" value="ECO:0007669"/>
    <property type="project" value="UniProtKB-SubCell"/>
</dbReference>
<evidence type="ECO:0000313" key="10">
    <source>
        <dbReference type="Proteomes" id="UP000809273"/>
    </source>
</evidence>
<dbReference type="InterPro" id="IPR024904">
    <property type="entry name" value="OTCase_ArgI"/>
</dbReference>
<evidence type="ECO:0000256" key="2">
    <source>
        <dbReference type="ARBA" id="ARBA00007805"/>
    </source>
</evidence>
<feature type="binding site" evidence="6">
    <location>
        <position position="228"/>
    </location>
    <ligand>
        <name>L-ornithine</name>
        <dbReference type="ChEBI" id="CHEBI:46911"/>
    </ligand>
</feature>
<dbReference type="GO" id="GO:0016597">
    <property type="term" value="F:amino acid binding"/>
    <property type="evidence" value="ECO:0007669"/>
    <property type="project" value="InterPro"/>
</dbReference>
<sequence>MKTGERGKDFLRLSYLSREEALEIIERAKDLKKRQKNRIRYKPMEGRTLAMIFEKPSTRTRVSFETGIYQLGGQPIYLSSGDIQISRGETVKDTARVLSRYVDMVMIRAFSQDMVEELAAESSVPVINGLTDLTHPCQVMSDLFTIAETRDWSLDNLKVTYVGDGNNLTNSWINAAALLGFEFTVSCPEELMPDEVILKEGIKKSGGKIKIEENPLAGVKDADVIYTDTWMSMGDDPSLRERKLDMLKIYQVNGELLKSAPESCVVMHCLPAHRGEEITDDVMDGERSIVYVQAENRLHVQKAIMDILNQRQEASGGG</sequence>
<dbReference type="SUPFAM" id="SSF53671">
    <property type="entry name" value="Aspartate/ornithine carbamoyltransferase"/>
    <property type="match status" value="1"/>
</dbReference>
<evidence type="ECO:0000256" key="1">
    <source>
        <dbReference type="ARBA" id="ARBA00004975"/>
    </source>
</evidence>
<keyword evidence="4 6" id="KW-0808">Transferase</keyword>
<feature type="binding site" evidence="6">
    <location>
        <begin position="232"/>
        <end position="233"/>
    </location>
    <ligand>
        <name>L-ornithine</name>
        <dbReference type="ChEBI" id="CHEBI:46911"/>
    </ligand>
</feature>
<keyword evidence="6" id="KW-0963">Cytoplasm</keyword>
<comment type="pathway">
    <text evidence="1">Amino-acid biosynthesis; L-arginine biosynthesis; L-arginine from L-ornithine and carbamoyl phosphate: step 1/3.</text>
</comment>
<evidence type="ECO:0000256" key="6">
    <source>
        <dbReference type="HAMAP-Rule" id="MF_01109"/>
    </source>
</evidence>
<evidence type="ECO:0000256" key="3">
    <source>
        <dbReference type="ARBA" id="ARBA00013007"/>
    </source>
</evidence>
<dbReference type="PRINTS" id="PR00100">
    <property type="entry name" value="AOTCASE"/>
</dbReference>
<dbReference type="InterPro" id="IPR006132">
    <property type="entry name" value="Asp/Orn_carbamoyltranf_P-bd"/>
</dbReference>
<dbReference type="AlphaFoldDB" id="A0A9D8KEL1"/>
<dbReference type="GO" id="GO:0042450">
    <property type="term" value="P:L-arginine biosynthetic process via ornithine"/>
    <property type="evidence" value="ECO:0007669"/>
    <property type="project" value="UniProtKB-UniRule"/>
</dbReference>
<dbReference type="HAMAP" id="MF_01109">
    <property type="entry name" value="OTCase"/>
    <property type="match status" value="1"/>
</dbReference>
<comment type="catalytic activity">
    <reaction evidence="5 6">
        <text>carbamoyl phosphate + L-ornithine = L-citrulline + phosphate + H(+)</text>
        <dbReference type="Rhea" id="RHEA:19513"/>
        <dbReference type="ChEBI" id="CHEBI:15378"/>
        <dbReference type="ChEBI" id="CHEBI:43474"/>
        <dbReference type="ChEBI" id="CHEBI:46911"/>
        <dbReference type="ChEBI" id="CHEBI:57743"/>
        <dbReference type="ChEBI" id="CHEBI:58228"/>
        <dbReference type="EC" id="2.1.3.3"/>
    </reaction>
</comment>
<feature type="binding site" evidence="6">
    <location>
        <position position="84"/>
    </location>
    <ligand>
        <name>carbamoyl phosphate</name>
        <dbReference type="ChEBI" id="CHEBI:58228"/>
    </ligand>
</feature>
<evidence type="ECO:0000256" key="5">
    <source>
        <dbReference type="ARBA" id="ARBA00048772"/>
    </source>
</evidence>
<feature type="binding site" evidence="6">
    <location>
        <position position="108"/>
    </location>
    <ligand>
        <name>carbamoyl phosphate</name>
        <dbReference type="ChEBI" id="CHEBI:58228"/>
    </ligand>
</feature>
<feature type="domain" description="Aspartate/ornithine carbamoyltransferase carbamoyl-P binding" evidence="8">
    <location>
        <begin position="8"/>
        <end position="148"/>
    </location>
</feature>
<dbReference type="EC" id="2.1.3.3" evidence="3 6"/>
<feature type="domain" description="Aspartate/ornithine carbamoyltransferase Asp/Orn-binding" evidence="7">
    <location>
        <begin position="156"/>
        <end position="307"/>
    </location>
</feature>
<evidence type="ECO:0000259" key="8">
    <source>
        <dbReference type="Pfam" id="PF02729"/>
    </source>
</evidence>
<dbReference type="InterPro" id="IPR006131">
    <property type="entry name" value="Asp_carbamoyltransf_Asp/Orn-bd"/>
</dbReference>
<gene>
    <name evidence="9" type="primary">argF</name>
    <name evidence="9" type="ORF">JW984_05510</name>
</gene>
<evidence type="ECO:0000313" key="9">
    <source>
        <dbReference type="EMBL" id="MBN1572639.1"/>
    </source>
</evidence>
<proteinExistence type="inferred from homology"/>
<reference evidence="9" key="2">
    <citation type="submission" date="2021-01" db="EMBL/GenBank/DDBJ databases">
        <authorList>
            <person name="Hahn C.R."/>
            <person name="Youssef N.H."/>
            <person name="Elshahed M."/>
        </authorList>
    </citation>
    <scope>NUCLEOTIDE SEQUENCE</scope>
    <source>
        <strain evidence="9">Zod_Metabat.24</strain>
    </source>
</reference>
<dbReference type="EMBL" id="JAFGIX010000027">
    <property type="protein sequence ID" value="MBN1572639.1"/>
    <property type="molecule type" value="Genomic_DNA"/>
</dbReference>
<dbReference type="Proteomes" id="UP000809273">
    <property type="component" value="Unassembled WGS sequence"/>
</dbReference>
<dbReference type="Pfam" id="PF00185">
    <property type="entry name" value="OTCace"/>
    <property type="match status" value="1"/>
</dbReference>
<dbReference type="GO" id="GO:0004585">
    <property type="term" value="F:ornithine carbamoyltransferase activity"/>
    <property type="evidence" value="ECO:0007669"/>
    <property type="project" value="UniProtKB-UniRule"/>
</dbReference>
<accession>A0A9D8KEL1</accession>
<name>A0A9D8KEL1_9DELT</name>
<dbReference type="PROSITE" id="PS00097">
    <property type="entry name" value="CARBAMOYLTRANSFERASE"/>
    <property type="match status" value="1"/>
</dbReference>
<dbReference type="PANTHER" id="PTHR45753:SF3">
    <property type="entry name" value="ORNITHINE TRANSCARBAMYLASE, MITOCHONDRIAL"/>
    <property type="match status" value="1"/>
</dbReference>
<feature type="binding site" evidence="6">
    <location>
        <position position="297"/>
    </location>
    <ligand>
        <name>carbamoyl phosphate</name>
        <dbReference type="ChEBI" id="CHEBI:58228"/>
    </ligand>
</feature>
<evidence type="ECO:0000256" key="4">
    <source>
        <dbReference type="ARBA" id="ARBA00022679"/>
    </source>
</evidence>
<dbReference type="InterPro" id="IPR002292">
    <property type="entry name" value="Orn/put_carbamltrans"/>
</dbReference>